<name>A0ABR1B999_POLSC</name>
<reference evidence="2 3" key="1">
    <citation type="submission" date="2023-09" db="EMBL/GenBank/DDBJ databases">
        <title>Genomes of two closely related lineages of the louse Polyplax serrata with different host specificities.</title>
        <authorList>
            <person name="Martinu J."/>
            <person name="Tarabai H."/>
            <person name="Stefka J."/>
            <person name="Hypsa V."/>
        </authorList>
    </citation>
    <scope>NUCLEOTIDE SEQUENCE [LARGE SCALE GENOMIC DNA]</scope>
    <source>
        <strain evidence="2">98ZLc_SE</strain>
    </source>
</reference>
<dbReference type="Proteomes" id="UP001359485">
    <property type="component" value="Unassembled WGS sequence"/>
</dbReference>
<gene>
    <name evidence="2" type="ORF">RUM44_008057</name>
</gene>
<evidence type="ECO:0000256" key="1">
    <source>
        <dbReference type="SAM" id="MobiDB-lite"/>
    </source>
</evidence>
<dbReference type="EMBL" id="JAWJWF010000002">
    <property type="protein sequence ID" value="KAK6637635.1"/>
    <property type="molecule type" value="Genomic_DNA"/>
</dbReference>
<protein>
    <submittedName>
        <fullName evidence="2">Uncharacterized protein</fullName>
    </submittedName>
</protein>
<comment type="caution">
    <text evidence="2">The sequence shown here is derived from an EMBL/GenBank/DDBJ whole genome shotgun (WGS) entry which is preliminary data.</text>
</comment>
<organism evidence="2 3">
    <name type="scientific">Polyplax serrata</name>
    <name type="common">Common mouse louse</name>
    <dbReference type="NCBI Taxonomy" id="468196"/>
    <lineage>
        <taxon>Eukaryota</taxon>
        <taxon>Metazoa</taxon>
        <taxon>Ecdysozoa</taxon>
        <taxon>Arthropoda</taxon>
        <taxon>Hexapoda</taxon>
        <taxon>Insecta</taxon>
        <taxon>Pterygota</taxon>
        <taxon>Neoptera</taxon>
        <taxon>Paraneoptera</taxon>
        <taxon>Psocodea</taxon>
        <taxon>Troctomorpha</taxon>
        <taxon>Phthiraptera</taxon>
        <taxon>Anoplura</taxon>
        <taxon>Polyplacidae</taxon>
        <taxon>Polyplax</taxon>
    </lineage>
</organism>
<proteinExistence type="predicted"/>
<keyword evidence="3" id="KW-1185">Reference proteome</keyword>
<evidence type="ECO:0000313" key="3">
    <source>
        <dbReference type="Proteomes" id="UP001359485"/>
    </source>
</evidence>
<evidence type="ECO:0000313" key="2">
    <source>
        <dbReference type="EMBL" id="KAK6637635.1"/>
    </source>
</evidence>
<accession>A0ABR1B999</accession>
<sequence>MSVPEPVKIVVEEWRGGGGESPNGKQMENSERRGKYLEDDASGLYDDDDDINRASVLRRLQEKTRNKIKNWKNNIREFTTVQRGNDSDEPGNGSVKFVVK</sequence>
<feature type="region of interest" description="Disordered" evidence="1">
    <location>
        <begin position="13"/>
        <end position="34"/>
    </location>
</feature>